<dbReference type="Proteomes" id="UP000829447">
    <property type="component" value="Linkage Group LG25"/>
</dbReference>
<evidence type="ECO:0000313" key="2">
    <source>
        <dbReference type="Proteomes" id="UP000829447"/>
    </source>
</evidence>
<evidence type="ECO:0000313" key="1">
    <source>
        <dbReference type="EMBL" id="MCI4393209.1"/>
    </source>
</evidence>
<dbReference type="EMBL" id="CM040478">
    <property type="protein sequence ID" value="MCI4393209.1"/>
    <property type="molecule type" value="Genomic_DNA"/>
</dbReference>
<sequence length="181" mass="19774">MADSTRAQKLDLVLQHIRNVPDFPSKGIMFKDICPILKEPKALAAVIDLFEEHVRQNHPHTELIAGLDARGFLFGPLLAQRLGIGFVLVRKKGKLPGPTVSVAYALEYATAEAEIQVDAVQPGQKVLIIDDLLATGGTLYAACELMMKQKAQVLGCMVVIELKDLHGAERLPVPVFSLLQN</sequence>
<name>A0ACC5XPR0_PANGG</name>
<gene>
    <name evidence="1" type="ORF">PGIGA_G00154790</name>
</gene>
<organism evidence="1 2">
    <name type="scientific">Pangasianodon gigas</name>
    <name type="common">Mekong giant catfish</name>
    <name type="synonym">Pangasius gigas</name>
    <dbReference type="NCBI Taxonomy" id="30993"/>
    <lineage>
        <taxon>Eukaryota</taxon>
        <taxon>Metazoa</taxon>
        <taxon>Chordata</taxon>
        <taxon>Craniata</taxon>
        <taxon>Vertebrata</taxon>
        <taxon>Euteleostomi</taxon>
        <taxon>Actinopterygii</taxon>
        <taxon>Neopterygii</taxon>
        <taxon>Teleostei</taxon>
        <taxon>Ostariophysi</taxon>
        <taxon>Siluriformes</taxon>
        <taxon>Pangasiidae</taxon>
        <taxon>Pangasianodon</taxon>
    </lineage>
</organism>
<comment type="caution">
    <text evidence="1">The sequence shown here is derived from an EMBL/GenBank/DDBJ whole genome shotgun (WGS) entry which is preliminary data.</text>
</comment>
<reference evidence="1 2" key="1">
    <citation type="journal article" date="2022" name="bioRxiv">
        <title>An ancient truncated duplication of the anti-Mullerian hormone receptor type 2 gene is a potential conserved master sex determinant in the Pangasiidae catfish family.</title>
        <authorList>
            <person name="Wen M."/>
            <person name="Pan Q."/>
            <person name="Jouanno E."/>
            <person name="Montfort J."/>
            <person name="Zahm M."/>
            <person name="Cabau C."/>
            <person name="Klopp C."/>
            <person name="Iampietro C."/>
            <person name="Roques C."/>
            <person name="Bouchez O."/>
            <person name="Castinel A."/>
            <person name="Donnadieu C."/>
            <person name="Parrinello H."/>
            <person name="Poncet C."/>
            <person name="Belmonte E."/>
            <person name="Gautier V."/>
            <person name="Avarre J.-C."/>
            <person name="Dugue R."/>
            <person name="Gustiano R."/>
            <person name="Ha T.T.T."/>
            <person name="Campet M."/>
            <person name="Sriphairoj K."/>
            <person name="Ribolli J."/>
            <person name="de Almeida F.L."/>
            <person name="Desvignes T."/>
            <person name="Postlethwait J.H."/>
            <person name="Bucao C.F."/>
            <person name="Robinson-Rechavi M."/>
            <person name="Bobe J."/>
            <person name="Herpin A."/>
            <person name="Guiguen Y."/>
        </authorList>
    </citation>
    <scope>NUCLEOTIDE SEQUENCE [LARGE SCALE GENOMIC DNA]</scope>
    <source>
        <strain evidence="1">YG-Dec2019</strain>
    </source>
</reference>
<proteinExistence type="predicted"/>
<protein>
    <submittedName>
        <fullName evidence="1">Uncharacterized protein</fullName>
    </submittedName>
</protein>
<accession>A0ACC5XPR0</accession>
<keyword evidence="2" id="KW-1185">Reference proteome</keyword>